<comment type="subcellular location">
    <subcellularLocation>
        <location evidence="6">Cytoplasm</location>
    </subcellularLocation>
</comment>
<comment type="subunit">
    <text evidence="6">Homodimer.</text>
</comment>
<dbReference type="GO" id="GO:0003677">
    <property type="term" value="F:DNA binding"/>
    <property type="evidence" value="ECO:0007669"/>
    <property type="project" value="UniProtKB-UniRule"/>
</dbReference>
<dbReference type="SUPFAM" id="SSF52540">
    <property type="entry name" value="P-loop containing nucleoside triphosphate hydrolases"/>
    <property type="match status" value="1"/>
</dbReference>
<keyword evidence="1 6" id="KW-0963">Cytoplasm</keyword>
<dbReference type="InterPro" id="IPR010935">
    <property type="entry name" value="SMC_hinge"/>
</dbReference>
<feature type="coiled-coil region" evidence="6">
    <location>
        <begin position="167"/>
        <end position="218"/>
    </location>
</feature>
<name>A0A0A6PD81_9GAMM</name>
<dbReference type="GO" id="GO:0005737">
    <property type="term" value="C:cytoplasm"/>
    <property type="evidence" value="ECO:0007669"/>
    <property type="project" value="UniProtKB-SubCell"/>
</dbReference>
<evidence type="ECO:0000259" key="7">
    <source>
        <dbReference type="SMART" id="SM00968"/>
    </source>
</evidence>
<evidence type="ECO:0000256" key="4">
    <source>
        <dbReference type="ARBA" id="ARBA00023054"/>
    </source>
</evidence>
<evidence type="ECO:0000256" key="6">
    <source>
        <dbReference type="HAMAP-Rule" id="MF_01894"/>
    </source>
</evidence>
<organism evidence="8 9">
    <name type="scientific">Candidatus Thiomargarita nelsonii</name>
    <dbReference type="NCBI Taxonomy" id="1003181"/>
    <lineage>
        <taxon>Bacteria</taxon>
        <taxon>Pseudomonadati</taxon>
        <taxon>Pseudomonadota</taxon>
        <taxon>Gammaproteobacteria</taxon>
        <taxon>Thiotrichales</taxon>
        <taxon>Thiotrichaceae</taxon>
        <taxon>Thiomargarita</taxon>
    </lineage>
</organism>
<sequence>MRLSKLKLTGFKSFVDPTTLSFPSNKVGIVGPNGCGKSNVIDAVRWVMGESSAKQLRGAAMSDVIFNGSRTRKAIDQASIELVFENVNIPQYPDNSEIAVKRQLSRNGQSVYFLNGVRCRRKDITDLFLGTGLGPRSYAIIEQGMISRLIEAKPEELRVFLEEAAGISKYKERRKETEQRMHHTRENIARLDDVRNELEKQLNKLKRQAKQAEKFQELKKSGALLKAQLQAIRWHTLDTAVQAHQQTIDEQSTVLETDSKALQDFDSTHKEQRKAQSIAQNTLNEVQARFYEIESEITRLEQSIQHANDRREQLEGDLEQIQTNWEESQRTLKSDQQQLATLESQTQETEADLRLKEEGETLAVQSQRDADEQLQDWQSTWDEFNQRAAEPTQRAQVERTRMENIEQRLEQNKQRLFRLEEQGKDLDIKALEQALTLLTAEITTVKASLEEGEATLKTHQAAVLNLRELTQQQSSELQEHQSTLHKLSGRLSSLETLQEAALGKNDAAWLQAQGLENAPRLAQSLQVETGWERAVEIVLGQRLQALCVEELATLQTALENPPLGELALFETKKCPSQGQEQRSQLLLEKVQAPWALSSLLAGVRVADTLADAYQLRDKLAAHESVIIPQGLWLGTNWLQSQQSTDKGTLAREQEINDITAQLAHLDETVQTLSKSLETQRTTLQEQENQREQAQLHVNEIRQQLSQLESQQAGKEARLEHIKAQLQRIVEERAELNEQNNQDKQDLQTTSDKLHAALEEMDRLADEREELSRQRDLYKETLEQANEAWQAAKDDRHKSEIRVESLRTDHARLLQGIERQKAQLEQLNEQRYELQKNLEKNAVPLESLQKELADYQHKRSEAEEGLTQAKQTVAHLETSLGDYEGERKRLESRCNELRTVIEKARLECQANEVRRQTLEEELAKTEYSPIALLGDLPEYADEASWEAQIEAVERKLEGLGSVNMAALEEYEEELKRKNELDSQAEDINNALKSLETAIKNLDREIRTRFKDTLDKVNKFLQSMFPRLFGGGEASLQLVGEDILKAGVTIMARPPGKRNSHIHLLSGGEKALTAIALVFAIFELNPAPFCMLDEVDAPLDDSNVGRFCTLVKAMSERVQFIIISHNKMTMEIADQLIGVTMQEAGVSRLVAVDLDMAADMVNA</sequence>
<evidence type="ECO:0000256" key="3">
    <source>
        <dbReference type="ARBA" id="ARBA00022840"/>
    </source>
</evidence>
<dbReference type="CDD" id="cd03278">
    <property type="entry name" value="ABC_SMC_barmotin"/>
    <property type="match status" value="1"/>
</dbReference>
<dbReference type="GO" id="GO:0007059">
    <property type="term" value="P:chromosome segregation"/>
    <property type="evidence" value="ECO:0007669"/>
    <property type="project" value="UniProtKB-UniRule"/>
</dbReference>
<dbReference type="SMART" id="SM00968">
    <property type="entry name" value="SMC_hinge"/>
    <property type="match status" value="1"/>
</dbReference>
<keyword evidence="2 6" id="KW-0547">Nucleotide-binding</keyword>
<dbReference type="AlphaFoldDB" id="A0A0A6PD81"/>
<comment type="domain">
    <text evidence="6">Contains large globular domains required for ATP hydrolysis at each terminus and a third globular domain forming a flexible hinge near the middle of the molecule. These domains are separated by coiled-coil structures.</text>
</comment>
<protein>
    <recommendedName>
        <fullName evidence="6">Chromosome partition protein Smc</fullName>
    </recommendedName>
</protein>
<dbReference type="Gene3D" id="3.40.50.300">
    <property type="entry name" value="P-loop containing nucleotide triphosphate hydrolases"/>
    <property type="match status" value="2"/>
</dbReference>
<feature type="domain" description="SMC hinge" evidence="7">
    <location>
        <begin position="515"/>
        <end position="616"/>
    </location>
</feature>
<comment type="similarity">
    <text evidence="6">Belongs to the SMC family.</text>
</comment>
<dbReference type="GO" id="GO:0030261">
    <property type="term" value="P:chromosome condensation"/>
    <property type="evidence" value="ECO:0007669"/>
    <property type="project" value="InterPro"/>
</dbReference>
<feature type="binding site" evidence="6">
    <location>
        <begin position="32"/>
        <end position="39"/>
    </location>
    <ligand>
        <name>ATP</name>
        <dbReference type="ChEBI" id="CHEBI:30616"/>
    </ligand>
</feature>
<keyword evidence="9" id="KW-1185">Reference proteome</keyword>
<gene>
    <name evidence="6" type="primary">smc</name>
    <name evidence="8" type="ORF">PN36_05925</name>
</gene>
<dbReference type="GO" id="GO:0016887">
    <property type="term" value="F:ATP hydrolysis activity"/>
    <property type="evidence" value="ECO:0007669"/>
    <property type="project" value="InterPro"/>
</dbReference>
<dbReference type="SUPFAM" id="SSF75553">
    <property type="entry name" value="Smc hinge domain"/>
    <property type="match status" value="1"/>
</dbReference>
<dbReference type="InterPro" id="IPR036277">
    <property type="entry name" value="SMC_hinge_sf"/>
</dbReference>
<dbReference type="Gene3D" id="1.10.287.1490">
    <property type="match status" value="1"/>
</dbReference>
<keyword evidence="3 6" id="KW-0067">ATP-binding</keyword>
<dbReference type="InterPro" id="IPR024704">
    <property type="entry name" value="SMC"/>
</dbReference>
<dbReference type="GO" id="GO:0006260">
    <property type="term" value="P:DNA replication"/>
    <property type="evidence" value="ECO:0007669"/>
    <property type="project" value="UniProtKB-UniRule"/>
</dbReference>
<proteinExistence type="inferred from homology"/>
<comment type="caution">
    <text evidence="8">The sequence shown here is derived from an EMBL/GenBank/DDBJ whole genome shotgun (WGS) entry which is preliminary data.</text>
</comment>
<dbReference type="GO" id="GO:0005524">
    <property type="term" value="F:ATP binding"/>
    <property type="evidence" value="ECO:0007669"/>
    <property type="project" value="UniProtKB-UniRule"/>
</dbReference>
<dbReference type="Pfam" id="PF06470">
    <property type="entry name" value="SMC_hinge"/>
    <property type="match status" value="1"/>
</dbReference>
<dbReference type="GO" id="GO:0005694">
    <property type="term" value="C:chromosome"/>
    <property type="evidence" value="ECO:0007669"/>
    <property type="project" value="InterPro"/>
</dbReference>
<dbReference type="HAMAP" id="MF_01894">
    <property type="entry name" value="Smc_prok"/>
    <property type="match status" value="1"/>
</dbReference>
<dbReference type="InterPro" id="IPR027417">
    <property type="entry name" value="P-loop_NTPase"/>
</dbReference>
<feature type="coiled-coil region" evidence="6">
    <location>
        <begin position="283"/>
        <end position="352"/>
    </location>
</feature>
<evidence type="ECO:0000256" key="5">
    <source>
        <dbReference type="ARBA" id="ARBA00023125"/>
    </source>
</evidence>
<reference evidence="8 9" key="1">
    <citation type="journal article" date="2016" name="Front. Microbiol.">
        <title>Single-Cell (Meta-)Genomics of a Dimorphic Candidatus Thiomargarita nelsonii Reveals Genomic Plasticity.</title>
        <authorList>
            <person name="Flood B.E."/>
            <person name="Fliss P."/>
            <person name="Jones D.S."/>
            <person name="Dick G.J."/>
            <person name="Jain S."/>
            <person name="Kaster A.K."/>
            <person name="Winkel M."/>
            <person name="Mussmann M."/>
            <person name="Bailey J."/>
        </authorList>
    </citation>
    <scope>NUCLEOTIDE SEQUENCE [LARGE SCALE GENOMIC DNA]</scope>
    <source>
        <strain evidence="8">Hydrate Ridge</strain>
    </source>
</reference>
<feature type="coiled-coil region" evidence="6">
    <location>
        <begin position="392"/>
        <end position="422"/>
    </location>
</feature>
<dbReference type="Proteomes" id="UP000030428">
    <property type="component" value="Unassembled WGS sequence"/>
</dbReference>
<evidence type="ECO:0000256" key="2">
    <source>
        <dbReference type="ARBA" id="ARBA00022741"/>
    </source>
</evidence>
<dbReference type="InterPro" id="IPR003395">
    <property type="entry name" value="RecF/RecN/SMC_N"/>
</dbReference>
<keyword evidence="5 6" id="KW-0238">DNA-binding</keyword>
<dbReference type="GO" id="GO:0007062">
    <property type="term" value="P:sister chromatid cohesion"/>
    <property type="evidence" value="ECO:0007669"/>
    <property type="project" value="InterPro"/>
</dbReference>
<dbReference type="InterPro" id="IPR011890">
    <property type="entry name" value="SMC_prok"/>
</dbReference>
<comment type="function">
    <text evidence="6">Required for chromosome condensation and partitioning.</text>
</comment>
<dbReference type="PANTHER" id="PTHR43977">
    <property type="entry name" value="STRUCTURAL MAINTENANCE OF CHROMOSOMES PROTEIN 3"/>
    <property type="match status" value="1"/>
</dbReference>
<dbReference type="EMBL" id="JSZA02000017">
    <property type="protein sequence ID" value="KHD08730.1"/>
    <property type="molecule type" value="Genomic_DNA"/>
</dbReference>
<dbReference type="PIRSF" id="PIRSF005719">
    <property type="entry name" value="SMC"/>
    <property type="match status" value="1"/>
</dbReference>
<feature type="coiled-coil region" evidence="6">
    <location>
        <begin position="669"/>
        <end position="920"/>
    </location>
</feature>
<evidence type="ECO:0000313" key="8">
    <source>
        <dbReference type="EMBL" id="KHD08730.1"/>
    </source>
</evidence>
<evidence type="ECO:0000256" key="1">
    <source>
        <dbReference type="ARBA" id="ARBA00022490"/>
    </source>
</evidence>
<feature type="coiled-coil region" evidence="6">
    <location>
        <begin position="962"/>
        <end position="1003"/>
    </location>
</feature>
<keyword evidence="4 6" id="KW-0175">Coiled coil</keyword>
<dbReference type="NCBIfam" id="TIGR02168">
    <property type="entry name" value="SMC_prok_B"/>
    <property type="match status" value="1"/>
</dbReference>
<evidence type="ECO:0000313" key="9">
    <source>
        <dbReference type="Proteomes" id="UP000030428"/>
    </source>
</evidence>
<accession>A0A0A6PD81</accession>
<dbReference type="Pfam" id="PF02463">
    <property type="entry name" value="SMC_N"/>
    <property type="match status" value="1"/>
</dbReference>